<keyword evidence="2" id="KW-1133">Transmembrane helix</keyword>
<keyword evidence="5" id="KW-1185">Reference proteome</keyword>
<proteinExistence type="predicted"/>
<dbReference type="EMBL" id="WHVB01000084">
    <property type="protein sequence ID" value="KAF8462804.1"/>
    <property type="molecule type" value="Genomic_DNA"/>
</dbReference>
<protein>
    <recommendedName>
        <fullName evidence="6">Transmembrane protein</fullName>
    </recommendedName>
</protein>
<gene>
    <name evidence="4" type="ORF">DFH94DRAFT_695330</name>
    <name evidence="3" type="ORF">DFH94DRAFT_699718</name>
</gene>
<evidence type="ECO:0008006" key="6">
    <source>
        <dbReference type="Google" id="ProtNLM"/>
    </source>
</evidence>
<keyword evidence="2" id="KW-0472">Membrane</keyword>
<feature type="transmembrane region" description="Helical" evidence="2">
    <location>
        <begin position="205"/>
        <end position="225"/>
    </location>
</feature>
<reference evidence="3" key="1">
    <citation type="submission" date="2019-10" db="EMBL/GenBank/DDBJ databases">
        <authorList>
            <consortium name="DOE Joint Genome Institute"/>
            <person name="Kuo A."/>
            <person name="Miyauchi S."/>
            <person name="Kiss E."/>
            <person name="Drula E."/>
            <person name="Kohler A."/>
            <person name="Sanchez-Garcia M."/>
            <person name="Andreopoulos B."/>
            <person name="Barry K.W."/>
            <person name="Bonito G."/>
            <person name="Buee M."/>
            <person name="Carver A."/>
            <person name="Chen C."/>
            <person name="Cichocki N."/>
            <person name="Clum A."/>
            <person name="Culley D."/>
            <person name="Crous P.W."/>
            <person name="Fauchery L."/>
            <person name="Girlanda M."/>
            <person name="Hayes R."/>
            <person name="Keri Z."/>
            <person name="LaButti K."/>
            <person name="Lipzen A."/>
            <person name="Lombard V."/>
            <person name="Magnuson J."/>
            <person name="Maillard F."/>
            <person name="Morin E."/>
            <person name="Murat C."/>
            <person name="Nolan M."/>
            <person name="Ohm R."/>
            <person name="Pangilinan J."/>
            <person name="Pereira M."/>
            <person name="Perotto S."/>
            <person name="Peter M."/>
            <person name="Riley R."/>
            <person name="Sitrit Y."/>
            <person name="Stielow B."/>
            <person name="Szollosi G."/>
            <person name="Zifcakova L."/>
            <person name="Stursova M."/>
            <person name="Spatafora J.W."/>
            <person name="Tedersoo L."/>
            <person name="Vaario L.-M."/>
            <person name="Yamada A."/>
            <person name="Yan M."/>
            <person name="Wang P."/>
            <person name="Xu J."/>
            <person name="Bruns T."/>
            <person name="Baldrian P."/>
            <person name="Vilgalys R."/>
            <person name="Henrissat B."/>
            <person name="Grigoriev I.V."/>
            <person name="Hibbett D."/>
            <person name="Nagy L.G."/>
            <person name="Martin F.M."/>
        </authorList>
    </citation>
    <scope>NUCLEOTIDE SEQUENCE</scope>
    <source>
        <strain evidence="3">Prilba</strain>
    </source>
</reference>
<evidence type="ECO:0000313" key="5">
    <source>
        <dbReference type="Proteomes" id="UP000759537"/>
    </source>
</evidence>
<dbReference type="Proteomes" id="UP000759537">
    <property type="component" value="Unassembled WGS sequence"/>
</dbReference>
<keyword evidence="2" id="KW-0812">Transmembrane</keyword>
<feature type="region of interest" description="Disordered" evidence="1">
    <location>
        <begin position="306"/>
        <end position="328"/>
    </location>
</feature>
<dbReference type="OrthoDB" id="3197626at2759"/>
<feature type="transmembrane region" description="Helical" evidence="2">
    <location>
        <begin position="164"/>
        <end position="185"/>
    </location>
</feature>
<feature type="transmembrane region" description="Helical" evidence="2">
    <location>
        <begin position="118"/>
        <end position="139"/>
    </location>
</feature>
<comment type="caution">
    <text evidence="3">The sequence shown here is derived from an EMBL/GenBank/DDBJ whole genome shotgun (WGS) entry which is preliminary data.</text>
</comment>
<feature type="transmembrane region" description="Helical" evidence="2">
    <location>
        <begin position="90"/>
        <end position="111"/>
    </location>
</feature>
<evidence type="ECO:0000313" key="4">
    <source>
        <dbReference type="EMBL" id="KAF8475335.1"/>
    </source>
</evidence>
<organism evidence="3 5">
    <name type="scientific">Russula ochroleuca</name>
    <dbReference type="NCBI Taxonomy" id="152965"/>
    <lineage>
        <taxon>Eukaryota</taxon>
        <taxon>Fungi</taxon>
        <taxon>Dikarya</taxon>
        <taxon>Basidiomycota</taxon>
        <taxon>Agaricomycotina</taxon>
        <taxon>Agaricomycetes</taxon>
        <taxon>Russulales</taxon>
        <taxon>Russulaceae</taxon>
        <taxon>Russula</taxon>
    </lineage>
</organism>
<evidence type="ECO:0000313" key="3">
    <source>
        <dbReference type="EMBL" id="KAF8462804.1"/>
    </source>
</evidence>
<accession>A0A9P5JVB4</accession>
<dbReference type="AlphaFoldDB" id="A0A9P5JVB4"/>
<name>A0A9P5JVB4_9AGAM</name>
<reference evidence="3" key="2">
    <citation type="journal article" date="2020" name="Nat. Commun.">
        <title>Large-scale genome sequencing of mycorrhizal fungi provides insights into the early evolution of symbiotic traits.</title>
        <authorList>
            <person name="Miyauchi S."/>
            <person name="Kiss E."/>
            <person name="Kuo A."/>
            <person name="Drula E."/>
            <person name="Kohler A."/>
            <person name="Sanchez-Garcia M."/>
            <person name="Morin E."/>
            <person name="Andreopoulos B."/>
            <person name="Barry K.W."/>
            <person name="Bonito G."/>
            <person name="Buee M."/>
            <person name="Carver A."/>
            <person name="Chen C."/>
            <person name="Cichocki N."/>
            <person name="Clum A."/>
            <person name="Culley D."/>
            <person name="Crous P.W."/>
            <person name="Fauchery L."/>
            <person name="Girlanda M."/>
            <person name="Hayes R.D."/>
            <person name="Keri Z."/>
            <person name="LaButti K."/>
            <person name="Lipzen A."/>
            <person name="Lombard V."/>
            <person name="Magnuson J."/>
            <person name="Maillard F."/>
            <person name="Murat C."/>
            <person name="Nolan M."/>
            <person name="Ohm R.A."/>
            <person name="Pangilinan J."/>
            <person name="Pereira M.F."/>
            <person name="Perotto S."/>
            <person name="Peter M."/>
            <person name="Pfister S."/>
            <person name="Riley R."/>
            <person name="Sitrit Y."/>
            <person name="Stielow J.B."/>
            <person name="Szollosi G."/>
            <person name="Zifcakova L."/>
            <person name="Stursova M."/>
            <person name="Spatafora J.W."/>
            <person name="Tedersoo L."/>
            <person name="Vaario L.M."/>
            <person name="Yamada A."/>
            <person name="Yan M."/>
            <person name="Wang P."/>
            <person name="Xu J."/>
            <person name="Bruns T."/>
            <person name="Baldrian P."/>
            <person name="Vilgalys R."/>
            <person name="Dunand C."/>
            <person name="Henrissat B."/>
            <person name="Grigoriev I.V."/>
            <person name="Hibbett D."/>
            <person name="Nagy L.G."/>
            <person name="Martin F.M."/>
        </authorList>
    </citation>
    <scope>NUCLEOTIDE SEQUENCE</scope>
    <source>
        <strain evidence="3">Prilba</strain>
    </source>
</reference>
<sequence>MVNFKSPAVAEQDFNVVLKHFWHVTHGIFIWEYLTTFGYEWDVIRGRRPYRWTIWIYSLTRAGTLISVILNLFIFNALTPINCQVWTSLQLVSGYIGLVAASVLIVFRIVAIWNKNKLIVGITTAVWLANVGVIIQGIVRIRSKWDPLLQSCVVPNTEDNKPNIVLTFISDVILLVIVLVGLLILRHESGIVFPLGRLLWNQGIIWLAIATIAEAPPVVFIILNLNDSWNLMFQFPSLIAMTIAATRMYHSLSDFFSKSTDILSHGSPQRGHDRPANTRATIQLNPIEVAIDVAYERHHITCKDEQLDDNSHKSKVGSDLESAMENRF</sequence>
<feature type="transmembrane region" description="Helical" evidence="2">
    <location>
        <begin position="231"/>
        <end position="249"/>
    </location>
</feature>
<evidence type="ECO:0000256" key="2">
    <source>
        <dbReference type="SAM" id="Phobius"/>
    </source>
</evidence>
<feature type="transmembrane region" description="Helical" evidence="2">
    <location>
        <begin position="54"/>
        <end position="78"/>
    </location>
</feature>
<dbReference type="EMBL" id="WHVB01000016">
    <property type="protein sequence ID" value="KAF8475335.1"/>
    <property type="molecule type" value="Genomic_DNA"/>
</dbReference>
<evidence type="ECO:0000256" key="1">
    <source>
        <dbReference type="SAM" id="MobiDB-lite"/>
    </source>
</evidence>